<dbReference type="InterPro" id="IPR006527">
    <property type="entry name" value="F-box-assoc_dom_typ1"/>
</dbReference>
<dbReference type="SMART" id="SM00256">
    <property type="entry name" value="FBOX"/>
    <property type="match status" value="1"/>
</dbReference>
<gene>
    <name evidence="2" type="ORF">HU200_043685</name>
</gene>
<proteinExistence type="predicted"/>
<dbReference type="Proteomes" id="UP000636709">
    <property type="component" value="Unassembled WGS sequence"/>
</dbReference>
<name>A0A835B073_9POAL</name>
<dbReference type="InterPro" id="IPR017451">
    <property type="entry name" value="F-box-assoc_interact_dom"/>
</dbReference>
<keyword evidence="3" id="KW-1185">Reference proteome</keyword>
<dbReference type="PROSITE" id="PS50181">
    <property type="entry name" value="FBOX"/>
    <property type="match status" value="1"/>
</dbReference>
<dbReference type="PANTHER" id="PTHR31672">
    <property type="entry name" value="BNACNNG10540D PROTEIN"/>
    <property type="match status" value="1"/>
</dbReference>
<evidence type="ECO:0000313" key="3">
    <source>
        <dbReference type="Proteomes" id="UP000636709"/>
    </source>
</evidence>
<dbReference type="InterPro" id="IPR001810">
    <property type="entry name" value="F-box_dom"/>
</dbReference>
<organism evidence="2 3">
    <name type="scientific">Digitaria exilis</name>
    <dbReference type="NCBI Taxonomy" id="1010633"/>
    <lineage>
        <taxon>Eukaryota</taxon>
        <taxon>Viridiplantae</taxon>
        <taxon>Streptophyta</taxon>
        <taxon>Embryophyta</taxon>
        <taxon>Tracheophyta</taxon>
        <taxon>Spermatophyta</taxon>
        <taxon>Magnoliopsida</taxon>
        <taxon>Liliopsida</taxon>
        <taxon>Poales</taxon>
        <taxon>Poaceae</taxon>
        <taxon>PACMAD clade</taxon>
        <taxon>Panicoideae</taxon>
        <taxon>Panicodae</taxon>
        <taxon>Paniceae</taxon>
        <taxon>Anthephorinae</taxon>
        <taxon>Digitaria</taxon>
    </lineage>
</organism>
<protein>
    <recommendedName>
        <fullName evidence="1">F-box domain-containing protein</fullName>
    </recommendedName>
</protein>
<evidence type="ECO:0000259" key="1">
    <source>
        <dbReference type="PROSITE" id="PS50181"/>
    </source>
</evidence>
<dbReference type="NCBIfam" id="TIGR01640">
    <property type="entry name" value="F_box_assoc_1"/>
    <property type="match status" value="1"/>
</dbReference>
<dbReference type="InterPro" id="IPR050796">
    <property type="entry name" value="SCF_F-box_component"/>
</dbReference>
<dbReference type="AlphaFoldDB" id="A0A835B073"/>
<dbReference type="EMBL" id="JACEFO010002079">
    <property type="protein sequence ID" value="KAF8686080.1"/>
    <property type="molecule type" value="Genomic_DNA"/>
</dbReference>
<feature type="domain" description="F-box" evidence="1">
    <location>
        <begin position="2"/>
        <end position="49"/>
    </location>
</feature>
<dbReference type="InterPro" id="IPR036047">
    <property type="entry name" value="F-box-like_dom_sf"/>
</dbReference>
<dbReference type="Pfam" id="PF00646">
    <property type="entry name" value="F-box"/>
    <property type="match status" value="1"/>
</dbReference>
<dbReference type="SUPFAM" id="SSF81383">
    <property type="entry name" value="F-box domain"/>
    <property type="match status" value="1"/>
</dbReference>
<evidence type="ECO:0000313" key="2">
    <source>
        <dbReference type="EMBL" id="KAF8686080.1"/>
    </source>
</evidence>
<dbReference type="Pfam" id="PF07734">
    <property type="entry name" value="FBA_1"/>
    <property type="match status" value="1"/>
</dbReference>
<dbReference type="PANTHER" id="PTHR31672:SF13">
    <property type="entry name" value="F-BOX PROTEIN CPR30-LIKE"/>
    <property type="match status" value="1"/>
</dbReference>
<accession>A0A835B073</accession>
<comment type="caution">
    <text evidence="2">The sequence shown here is derived from an EMBL/GenBank/DDBJ whole genome shotgun (WGS) entry which is preliminary data.</text>
</comment>
<dbReference type="Gene3D" id="1.20.1280.50">
    <property type="match status" value="1"/>
</dbReference>
<reference evidence="2" key="1">
    <citation type="submission" date="2020-07" db="EMBL/GenBank/DDBJ databases">
        <title>Genome sequence and genetic diversity analysis of an under-domesticated orphan crop, white fonio (Digitaria exilis).</title>
        <authorList>
            <person name="Bennetzen J.L."/>
            <person name="Chen S."/>
            <person name="Ma X."/>
            <person name="Wang X."/>
            <person name="Yssel A.E.J."/>
            <person name="Chaluvadi S.R."/>
            <person name="Johnson M."/>
            <person name="Gangashetty P."/>
            <person name="Hamidou F."/>
            <person name="Sanogo M.D."/>
            <person name="Zwaenepoel A."/>
            <person name="Wallace J."/>
            <person name="Van De Peer Y."/>
            <person name="Van Deynze A."/>
        </authorList>
    </citation>
    <scope>NUCLEOTIDE SEQUENCE</scope>
    <source>
        <tissue evidence="2">Leaves</tissue>
    </source>
</reference>
<dbReference type="OrthoDB" id="591557at2759"/>
<sequence>MNDRWERIPPDAFTEILRRVPPIPRRRLRLVCKHWRSVIDDRTPTTKQARAMVLAFVASRDQRRAYVFDDDLTGLETGRRELKLPRDASDRGVIMVGTCNGLLCFRLWHHHFLVANPVTGEELTVPPPWTGPRDTEYTQTTAYSFVYHTETGLYKIVHVACHGRGRTLGAFKVFTLGERAWREVPVPVGTSCLTELGLVSVGSATYWVAADSSSVMSLDLKDERVVFVATLPVWILDDGGRSKNQPVWVLQCKVVDPGPVQELPQVIVALPHVTHGEHFLTTRTMGINRVTLHACRLSEARTHGGVVRTEDATIALYDRCHTLRTFAYVKTTEPLAFYKGNDCDIEGTVMSGIRGEQAGVVVRVFDLAHERVVFVAELPVPAQPWPWLRH</sequence>